<dbReference type="GO" id="GO:0019863">
    <property type="term" value="F:IgE binding"/>
    <property type="evidence" value="ECO:0007669"/>
    <property type="project" value="InterPro"/>
</dbReference>
<evidence type="ECO:0000256" key="1">
    <source>
        <dbReference type="SAM" id="SignalP"/>
    </source>
</evidence>
<comment type="caution">
    <text evidence="2">The sequence shown here is derived from an EMBL/GenBank/DDBJ whole genome shotgun (WGS) entry which is preliminary data.</text>
</comment>
<evidence type="ECO:0000313" key="2">
    <source>
        <dbReference type="EMBL" id="CAF9911297.1"/>
    </source>
</evidence>
<dbReference type="InterPro" id="IPR038903">
    <property type="entry name" value="Allergen_Asp_f_4"/>
</dbReference>
<keyword evidence="3" id="KW-1185">Reference proteome</keyword>
<reference evidence="2" key="1">
    <citation type="submission" date="2021-03" db="EMBL/GenBank/DDBJ databases">
        <authorList>
            <person name="Tagirdzhanova G."/>
        </authorList>
    </citation>
    <scope>NUCLEOTIDE SEQUENCE</scope>
</reference>
<proteinExistence type="predicted"/>
<accession>A0A8H3EVY7</accession>
<gene>
    <name evidence="2" type="ORF">GOMPHAMPRED_007367</name>
</gene>
<organism evidence="2 3">
    <name type="scientific">Gomphillus americanus</name>
    <dbReference type="NCBI Taxonomy" id="1940652"/>
    <lineage>
        <taxon>Eukaryota</taxon>
        <taxon>Fungi</taxon>
        <taxon>Dikarya</taxon>
        <taxon>Ascomycota</taxon>
        <taxon>Pezizomycotina</taxon>
        <taxon>Lecanoromycetes</taxon>
        <taxon>OSLEUM clade</taxon>
        <taxon>Ostropomycetidae</taxon>
        <taxon>Ostropales</taxon>
        <taxon>Graphidaceae</taxon>
        <taxon>Gomphilloideae</taxon>
        <taxon>Gomphillus</taxon>
    </lineage>
</organism>
<feature type="chain" id="PRO_5034333785" evidence="1">
    <location>
        <begin position="19"/>
        <end position="244"/>
    </location>
</feature>
<keyword evidence="1" id="KW-0732">Signal</keyword>
<sequence length="244" mass="25377">MRFSSVIALAAGFLTVNASNGHSHLHKRIHAREAKPIDKRGLVTANSLISTPAAMVNSDVVEGSVGSMPFQNTIVNNNTQDAVVLFWTNENFAMIATPYNSNPPAPSLILELPAGATKVVSFSDNFSGAYSAVFPGTGIQAGGGVSAAWVEITTSGITPVVDVSMLPDMSSKWTSVETDNCISDYTSCSYQCNDGSATCFTAAVSELMNCAPSAGTIYDAGPNGNGPWNGGCRVSPTFTTTFSG</sequence>
<evidence type="ECO:0000313" key="3">
    <source>
        <dbReference type="Proteomes" id="UP000664169"/>
    </source>
</evidence>
<dbReference type="EMBL" id="CAJPDQ010000006">
    <property type="protein sequence ID" value="CAF9911297.1"/>
    <property type="molecule type" value="Genomic_DNA"/>
</dbReference>
<dbReference type="Proteomes" id="UP000664169">
    <property type="component" value="Unassembled WGS sequence"/>
</dbReference>
<dbReference type="GO" id="GO:0005576">
    <property type="term" value="C:extracellular region"/>
    <property type="evidence" value="ECO:0007669"/>
    <property type="project" value="InterPro"/>
</dbReference>
<dbReference type="AlphaFoldDB" id="A0A8H3EVY7"/>
<dbReference type="Pfam" id="PF25312">
    <property type="entry name" value="Allergen_Asp_f_4"/>
    <property type="match status" value="1"/>
</dbReference>
<dbReference type="OrthoDB" id="5320938at2759"/>
<feature type="signal peptide" evidence="1">
    <location>
        <begin position="1"/>
        <end position="18"/>
    </location>
</feature>
<name>A0A8H3EVY7_9LECA</name>
<protein>
    <submittedName>
        <fullName evidence="2">Uncharacterized protein</fullName>
    </submittedName>
</protein>